<dbReference type="Pfam" id="PF10983">
    <property type="entry name" value="DUF2793"/>
    <property type="match status" value="1"/>
</dbReference>
<dbReference type="RefSeq" id="WP_123641548.1">
    <property type="nucleotide sequence ID" value="NZ_ML119083.1"/>
</dbReference>
<organism evidence="1 2">
    <name type="scientific">Histidinibacterium lentulum</name>
    <dbReference type="NCBI Taxonomy" id="2480588"/>
    <lineage>
        <taxon>Bacteria</taxon>
        <taxon>Pseudomonadati</taxon>
        <taxon>Pseudomonadota</taxon>
        <taxon>Alphaproteobacteria</taxon>
        <taxon>Rhodobacterales</taxon>
        <taxon>Paracoccaceae</taxon>
        <taxon>Histidinibacterium</taxon>
    </lineage>
</organism>
<name>A0A3N2R6G3_9RHOB</name>
<dbReference type="AlphaFoldDB" id="A0A3N2R6G3"/>
<gene>
    <name evidence="1" type="ORF">EAT49_06785</name>
</gene>
<evidence type="ECO:0000313" key="2">
    <source>
        <dbReference type="Proteomes" id="UP000268016"/>
    </source>
</evidence>
<protein>
    <submittedName>
        <fullName evidence="1">DUF2793 domain-containing protein</fullName>
    </submittedName>
</protein>
<proteinExistence type="predicted"/>
<dbReference type="OrthoDB" id="564699at2"/>
<comment type="caution">
    <text evidence="1">The sequence shown here is derived from an EMBL/GenBank/DDBJ whole genome shotgun (WGS) entry which is preliminary data.</text>
</comment>
<evidence type="ECO:0000313" key="1">
    <source>
        <dbReference type="EMBL" id="ROU02997.1"/>
    </source>
</evidence>
<reference evidence="1 2" key="1">
    <citation type="submission" date="2018-10" db="EMBL/GenBank/DDBJ databases">
        <title>Histidinibacterium lentulum gen. nov., sp. nov., a marine bacterium from the culture broth of Picochlorum sp. 122.</title>
        <authorList>
            <person name="Wang G."/>
        </authorList>
    </citation>
    <scope>NUCLEOTIDE SEQUENCE [LARGE SCALE GENOMIC DNA]</scope>
    <source>
        <strain evidence="1 2">B17</strain>
    </source>
</reference>
<dbReference type="Proteomes" id="UP000268016">
    <property type="component" value="Unassembled WGS sequence"/>
</dbReference>
<dbReference type="InterPro" id="IPR021251">
    <property type="entry name" value="DUF2793"/>
</dbReference>
<sequence length="261" mass="26603">MPTDSTDHLALPLLLPGQAQKHVTVNEALSRLDAVVQLSVLSRALSAPPSAPVPGDRYIVAGGASGTWSGMDGHLAVAEAGGGWLFLAPAAGWRAWVADEERGVLHDGAEWRADAAISADRLGINATASETERLAVAAETSLFTHDGGGHRMKLNKAAGGDTASLLFQTGWSGRAEIGTAGSDDLSIKVSGSGSGWLTALTAEAASGSVAIGFALRLPVHAAATLPDPAVAGAGALVCLATDGPVWSDGTLWRRCRDNTQV</sequence>
<accession>A0A3N2R6G3</accession>
<keyword evidence="2" id="KW-1185">Reference proteome</keyword>
<dbReference type="EMBL" id="RDRB01000003">
    <property type="protein sequence ID" value="ROU02997.1"/>
    <property type="molecule type" value="Genomic_DNA"/>
</dbReference>